<evidence type="ECO:0000259" key="3">
    <source>
        <dbReference type="PROSITE" id="PS51186"/>
    </source>
</evidence>
<dbReference type="GO" id="GO:0016747">
    <property type="term" value="F:acyltransferase activity, transferring groups other than amino-acyl groups"/>
    <property type="evidence" value="ECO:0007669"/>
    <property type="project" value="InterPro"/>
</dbReference>
<accession>A0A8T3YM09</accession>
<dbReference type="PANTHER" id="PTHR42919:SF8">
    <property type="entry name" value="N-ALPHA-ACETYLTRANSFERASE 50"/>
    <property type="match status" value="1"/>
</dbReference>
<dbReference type="Proteomes" id="UP000732298">
    <property type="component" value="Unassembled WGS sequence"/>
</dbReference>
<evidence type="ECO:0000256" key="2">
    <source>
        <dbReference type="ARBA" id="ARBA00023315"/>
    </source>
</evidence>
<evidence type="ECO:0000256" key="1">
    <source>
        <dbReference type="ARBA" id="ARBA00022679"/>
    </source>
</evidence>
<dbReference type="SUPFAM" id="SSF55729">
    <property type="entry name" value="Acyl-CoA N-acyltransferases (Nat)"/>
    <property type="match status" value="1"/>
</dbReference>
<comment type="caution">
    <text evidence="4">The sequence shown here is derived from an EMBL/GenBank/DDBJ whole genome shotgun (WGS) entry which is preliminary data.</text>
</comment>
<dbReference type="InterPro" id="IPR051556">
    <property type="entry name" value="N-term/lysine_N-AcTrnsfr"/>
</dbReference>
<dbReference type="PANTHER" id="PTHR42919">
    <property type="entry name" value="N-ALPHA-ACETYLTRANSFERASE"/>
    <property type="match status" value="1"/>
</dbReference>
<dbReference type="InterPro" id="IPR000182">
    <property type="entry name" value="GNAT_dom"/>
</dbReference>
<feature type="domain" description="N-acetyltransferase" evidence="3">
    <location>
        <begin position="1"/>
        <end position="145"/>
    </location>
</feature>
<evidence type="ECO:0000313" key="4">
    <source>
        <dbReference type="EMBL" id="MBI4210822.1"/>
    </source>
</evidence>
<gene>
    <name evidence="4" type="ORF">HY544_04935</name>
</gene>
<sequence length="154" mass="17345">MSIEIASAEDAEQLEKIISADFPYKMLTREKISERMKRPGTTVFKSTVEGRVIGFAEVEIRGSGGMFMAISVLPEERGKGRARELLESAMAHMEVHGVKKAFLLVKKTNKRAKKIYANAGFSFTKMHEKDIEGEKIEVWEKELAGNPHEVRGFN</sequence>
<dbReference type="PROSITE" id="PS51186">
    <property type="entry name" value="GNAT"/>
    <property type="match status" value="1"/>
</dbReference>
<dbReference type="AlphaFoldDB" id="A0A8T3YM09"/>
<dbReference type="CDD" id="cd04301">
    <property type="entry name" value="NAT_SF"/>
    <property type="match status" value="1"/>
</dbReference>
<evidence type="ECO:0000313" key="5">
    <source>
        <dbReference type="Proteomes" id="UP000732298"/>
    </source>
</evidence>
<name>A0A8T3YM09_9ARCH</name>
<keyword evidence="2" id="KW-0012">Acyltransferase</keyword>
<keyword evidence="1" id="KW-0808">Transferase</keyword>
<dbReference type="EMBL" id="JACQPB010000042">
    <property type="protein sequence ID" value="MBI4210822.1"/>
    <property type="molecule type" value="Genomic_DNA"/>
</dbReference>
<reference evidence="4" key="1">
    <citation type="submission" date="2020-07" db="EMBL/GenBank/DDBJ databases">
        <title>Huge and variable diversity of episymbiotic CPR bacteria and DPANN archaea in groundwater ecosystems.</title>
        <authorList>
            <person name="He C.Y."/>
            <person name="Keren R."/>
            <person name="Whittaker M."/>
            <person name="Farag I.F."/>
            <person name="Doudna J."/>
            <person name="Cate J.H.D."/>
            <person name="Banfield J.F."/>
        </authorList>
    </citation>
    <scope>NUCLEOTIDE SEQUENCE</scope>
    <source>
        <strain evidence="4">NC_groundwater_1296_Ag_S-0.2um_52_80</strain>
    </source>
</reference>
<dbReference type="Gene3D" id="3.40.630.30">
    <property type="match status" value="1"/>
</dbReference>
<dbReference type="Pfam" id="PF13673">
    <property type="entry name" value="Acetyltransf_10"/>
    <property type="match status" value="1"/>
</dbReference>
<proteinExistence type="predicted"/>
<protein>
    <submittedName>
        <fullName evidence="4">GNAT family N-acetyltransferase</fullName>
    </submittedName>
</protein>
<organism evidence="4 5">
    <name type="scientific">Candidatus Iainarchaeum sp</name>
    <dbReference type="NCBI Taxonomy" id="3101447"/>
    <lineage>
        <taxon>Archaea</taxon>
        <taxon>Candidatus Iainarchaeota</taxon>
        <taxon>Candidatus Iainarchaeia</taxon>
        <taxon>Candidatus Iainarchaeales</taxon>
        <taxon>Candidatus Iainarchaeaceae</taxon>
        <taxon>Candidatus Iainarchaeum</taxon>
    </lineage>
</organism>
<dbReference type="InterPro" id="IPR016181">
    <property type="entry name" value="Acyl_CoA_acyltransferase"/>
</dbReference>